<keyword evidence="11 16" id="KW-0472">Membrane</keyword>
<dbReference type="InterPro" id="IPR004570">
    <property type="entry name" value="Phosphatidylglycerol_P_synth"/>
</dbReference>
<dbReference type="InterPro" id="IPR043130">
    <property type="entry name" value="CDP-OH_PTrfase_TM_dom"/>
</dbReference>
<dbReference type="InterPro" id="IPR000462">
    <property type="entry name" value="CDP-OH_P_trans"/>
</dbReference>
<keyword evidence="6" id="KW-0444">Lipid biosynthesis</keyword>
<keyword evidence="12" id="KW-0594">Phospholipid biosynthesis</keyword>
<dbReference type="PROSITE" id="PS00379">
    <property type="entry name" value="CDP_ALCOHOL_P_TRANSF"/>
    <property type="match status" value="1"/>
</dbReference>
<evidence type="ECO:0000256" key="2">
    <source>
        <dbReference type="ARBA" id="ARBA00005042"/>
    </source>
</evidence>
<evidence type="ECO:0000313" key="18">
    <source>
        <dbReference type="Proteomes" id="UP000700706"/>
    </source>
</evidence>
<comment type="pathway">
    <text evidence="2">Phospholipid metabolism; phosphatidylglycerol biosynthesis; phosphatidylglycerol from CDP-diacylglycerol: step 1/2.</text>
</comment>
<dbReference type="InterPro" id="IPR050324">
    <property type="entry name" value="CDP-alcohol_PTase-I"/>
</dbReference>
<sequence length="185" mass="19890">MVRYLPNLLSLARLVVAPVTIWLILDGRLVTAFWMFSAAAVTDALDGILARWLQARTALGSYLDPIADKSLLVGTYLALTWTAELPVWLVVLVVARDIGLVLGVVVLHFAGRGTRSLTPSMISKLNTVMQIALVVLVMAAPGLNVDARGVIAVLVWIVAGTTTLSAIGYLRETIRRFFTPAGAHA</sequence>
<keyword evidence="7 15" id="KW-0808">Transferase</keyword>
<organism evidence="17 18">
    <name type="scientific">Inquilinus limosus</name>
    <dbReference type="NCBI Taxonomy" id="171674"/>
    <lineage>
        <taxon>Bacteria</taxon>
        <taxon>Pseudomonadati</taxon>
        <taxon>Pseudomonadota</taxon>
        <taxon>Alphaproteobacteria</taxon>
        <taxon>Rhodospirillales</taxon>
        <taxon>Rhodospirillaceae</taxon>
        <taxon>Inquilinus</taxon>
    </lineage>
</organism>
<evidence type="ECO:0000256" key="1">
    <source>
        <dbReference type="ARBA" id="ARBA00004141"/>
    </source>
</evidence>
<comment type="subcellular location">
    <subcellularLocation>
        <location evidence="1">Membrane</location>
        <topology evidence="1">Multi-pass membrane protein</topology>
    </subcellularLocation>
</comment>
<feature type="transmembrane region" description="Helical" evidence="16">
    <location>
        <begin position="7"/>
        <end position="25"/>
    </location>
</feature>
<keyword evidence="9 16" id="KW-1133">Transmembrane helix</keyword>
<feature type="transmembrane region" description="Helical" evidence="16">
    <location>
        <begin position="149"/>
        <end position="170"/>
    </location>
</feature>
<comment type="catalytic activity">
    <reaction evidence="14">
        <text>a CDP-1,2-diacyl-sn-glycerol + sn-glycerol 3-phosphate = a 1,2-diacyl-sn-glycero-3-phospho-(1'-sn-glycero-3'-phosphate) + CMP + H(+)</text>
        <dbReference type="Rhea" id="RHEA:12593"/>
        <dbReference type="ChEBI" id="CHEBI:15378"/>
        <dbReference type="ChEBI" id="CHEBI:57597"/>
        <dbReference type="ChEBI" id="CHEBI:58332"/>
        <dbReference type="ChEBI" id="CHEBI:60110"/>
        <dbReference type="ChEBI" id="CHEBI:60377"/>
        <dbReference type="EC" id="2.7.8.5"/>
    </reaction>
</comment>
<protein>
    <recommendedName>
        <fullName evidence="5">CDP-diacylglycerol--glycerol-3-phosphate 3-phosphatidyltransferase</fullName>
        <ecNumber evidence="4">2.7.8.5</ecNumber>
    </recommendedName>
</protein>
<evidence type="ECO:0000256" key="13">
    <source>
        <dbReference type="ARBA" id="ARBA00023264"/>
    </source>
</evidence>
<evidence type="ECO:0000256" key="5">
    <source>
        <dbReference type="ARBA" id="ARBA00014944"/>
    </source>
</evidence>
<dbReference type="PANTHER" id="PTHR14269:SF11">
    <property type="entry name" value="CDP-DIACYLGLYCEROL--GLYCEROL-3-PHOSPHATE 3-PHOSPHATIDYLTRANSFERASE"/>
    <property type="match status" value="1"/>
</dbReference>
<evidence type="ECO:0000256" key="14">
    <source>
        <dbReference type="ARBA" id="ARBA00048586"/>
    </source>
</evidence>
<dbReference type="GO" id="GO:0016020">
    <property type="term" value="C:membrane"/>
    <property type="evidence" value="ECO:0007669"/>
    <property type="project" value="UniProtKB-SubCell"/>
</dbReference>
<comment type="caution">
    <text evidence="17">The sequence shown here is derived from an EMBL/GenBank/DDBJ whole genome shotgun (WGS) entry which is preliminary data.</text>
</comment>
<evidence type="ECO:0000256" key="15">
    <source>
        <dbReference type="RuleBase" id="RU003750"/>
    </source>
</evidence>
<comment type="similarity">
    <text evidence="3 15">Belongs to the CDP-alcohol phosphatidyltransferase class-I family.</text>
</comment>
<dbReference type="PANTHER" id="PTHR14269">
    <property type="entry name" value="CDP-DIACYLGLYCEROL--GLYCEROL-3-PHOSPHATE 3-PHOSPHATIDYLTRANSFERASE-RELATED"/>
    <property type="match status" value="1"/>
</dbReference>
<dbReference type="GO" id="GO:0008444">
    <property type="term" value="F:CDP-diacylglycerol-glycerol-3-phosphate 3-phosphatidyltransferase activity"/>
    <property type="evidence" value="ECO:0007669"/>
    <property type="project" value="UniProtKB-EC"/>
</dbReference>
<evidence type="ECO:0000256" key="4">
    <source>
        <dbReference type="ARBA" id="ARBA00013170"/>
    </source>
</evidence>
<evidence type="ECO:0000256" key="8">
    <source>
        <dbReference type="ARBA" id="ARBA00022692"/>
    </source>
</evidence>
<evidence type="ECO:0000256" key="12">
    <source>
        <dbReference type="ARBA" id="ARBA00023209"/>
    </source>
</evidence>
<evidence type="ECO:0000313" key="17">
    <source>
        <dbReference type="EMBL" id="MBW8724577.1"/>
    </source>
</evidence>
<accession>A0A952FHS4</accession>
<gene>
    <name evidence="17" type="ORF">JF625_05400</name>
</gene>
<evidence type="ECO:0000256" key="9">
    <source>
        <dbReference type="ARBA" id="ARBA00022989"/>
    </source>
</evidence>
<dbReference type="EMBL" id="JAEKLZ010000118">
    <property type="protein sequence ID" value="MBW8724577.1"/>
    <property type="molecule type" value="Genomic_DNA"/>
</dbReference>
<dbReference type="Gene3D" id="1.20.120.1760">
    <property type="match status" value="1"/>
</dbReference>
<evidence type="ECO:0000256" key="11">
    <source>
        <dbReference type="ARBA" id="ARBA00023136"/>
    </source>
</evidence>
<keyword evidence="10" id="KW-0443">Lipid metabolism</keyword>
<name>A0A952FHS4_9PROT</name>
<dbReference type="InterPro" id="IPR048254">
    <property type="entry name" value="CDP_ALCOHOL_P_TRANSF_CS"/>
</dbReference>
<dbReference type="PIRSF" id="PIRSF000847">
    <property type="entry name" value="Phos_ph_gly_syn"/>
    <property type="match status" value="1"/>
</dbReference>
<proteinExistence type="inferred from homology"/>
<dbReference type="Pfam" id="PF01066">
    <property type="entry name" value="CDP-OH_P_transf"/>
    <property type="match status" value="1"/>
</dbReference>
<evidence type="ECO:0000256" key="7">
    <source>
        <dbReference type="ARBA" id="ARBA00022679"/>
    </source>
</evidence>
<keyword evidence="8 16" id="KW-0812">Transmembrane</keyword>
<evidence type="ECO:0000256" key="3">
    <source>
        <dbReference type="ARBA" id="ARBA00010441"/>
    </source>
</evidence>
<evidence type="ECO:0000256" key="16">
    <source>
        <dbReference type="SAM" id="Phobius"/>
    </source>
</evidence>
<dbReference type="Proteomes" id="UP000700706">
    <property type="component" value="Unassembled WGS sequence"/>
</dbReference>
<dbReference type="AlphaFoldDB" id="A0A952FHS4"/>
<dbReference type="EC" id="2.7.8.5" evidence="4"/>
<feature type="transmembrane region" description="Helical" evidence="16">
    <location>
        <begin position="87"/>
        <end position="110"/>
    </location>
</feature>
<feature type="transmembrane region" description="Helical" evidence="16">
    <location>
        <begin position="122"/>
        <end position="143"/>
    </location>
</feature>
<keyword evidence="13" id="KW-1208">Phospholipid metabolism</keyword>
<evidence type="ECO:0000256" key="10">
    <source>
        <dbReference type="ARBA" id="ARBA00023098"/>
    </source>
</evidence>
<reference evidence="17" key="1">
    <citation type="submission" date="2020-06" db="EMBL/GenBank/DDBJ databases">
        <title>Stable isotope informed genome-resolved metagenomics uncovers potential trophic interactions in rhizosphere soil.</title>
        <authorList>
            <person name="Starr E.P."/>
            <person name="Shi S."/>
            <person name="Blazewicz S.J."/>
            <person name="Koch B.J."/>
            <person name="Probst A.J."/>
            <person name="Hungate B.A."/>
            <person name="Pett-Ridge J."/>
            <person name="Firestone M.K."/>
            <person name="Banfield J.F."/>
        </authorList>
    </citation>
    <scope>NUCLEOTIDE SEQUENCE</scope>
    <source>
        <strain evidence="17">YM_69_17</strain>
    </source>
</reference>
<dbReference type="GO" id="GO:0046474">
    <property type="term" value="P:glycerophospholipid biosynthetic process"/>
    <property type="evidence" value="ECO:0007669"/>
    <property type="project" value="TreeGrafter"/>
</dbReference>
<evidence type="ECO:0000256" key="6">
    <source>
        <dbReference type="ARBA" id="ARBA00022516"/>
    </source>
</evidence>